<comment type="caution">
    <text evidence="3">The sequence shown here is derived from an EMBL/GenBank/DDBJ whole genome shotgun (WGS) entry which is preliminary data.</text>
</comment>
<evidence type="ECO:0000313" key="4">
    <source>
        <dbReference type="Proteomes" id="UP000749646"/>
    </source>
</evidence>
<keyword evidence="4" id="KW-1185">Reference proteome</keyword>
<dbReference type="AlphaFoldDB" id="A0A9P6J3I9"/>
<name>A0A9P6J3I9_9FUNG</name>
<feature type="region of interest" description="Disordered" evidence="1">
    <location>
        <begin position="602"/>
        <end position="634"/>
    </location>
</feature>
<evidence type="ECO:0000256" key="1">
    <source>
        <dbReference type="SAM" id="MobiDB-lite"/>
    </source>
</evidence>
<accession>A0A9P6J3I9</accession>
<gene>
    <name evidence="3" type="ORF">BGZ65_011469</name>
</gene>
<dbReference type="Pfam" id="PF20231">
    <property type="entry name" value="DUF6589"/>
    <property type="match status" value="1"/>
</dbReference>
<evidence type="ECO:0000313" key="3">
    <source>
        <dbReference type="EMBL" id="KAF9960953.1"/>
    </source>
</evidence>
<reference evidence="3" key="1">
    <citation type="journal article" date="2020" name="Fungal Divers.">
        <title>Resolving the Mortierellaceae phylogeny through synthesis of multi-gene phylogenetics and phylogenomics.</title>
        <authorList>
            <person name="Vandepol N."/>
            <person name="Liber J."/>
            <person name="Desiro A."/>
            <person name="Na H."/>
            <person name="Kennedy M."/>
            <person name="Barry K."/>
            <person name="Grigoriev I.V."/>
            <person name="Miller A.N."/>
            <person name="O'Donnell K."/>
            <person name="Stajich J.E."/>
            <person name="Bonito G."/>
        </authorList>
    </citation>
    <scope>NUCLEOTIDE SEQUENCE</scope>
    <source>
        <strain evidence="3">MES-2147</strain>
    </source>
</reference>
<dbReference type="InterPro" id="IPR046496">
    <property type="entry name" value="DUF6589"/>
</dbReference>
<organism evidence="3 4">
    <name type="scientific">Modicella reniformis</name>
    <dbReference type="NCBI Taxonomy" id="1440133"/>
    <lineage>
        <taxon>Eukaryota</taxon>
        <taxon>Fungi</taxon>
        <taxon>Fungi incertae sedis</taxon>
        <taxon>Mucoromycota</taxon>
        <taxon>Mortierellomycotina</taxon>
        <taxon>Mortierellomycetes</taxon>
        <taxon>Mortierellales</taxon>
        <taxon>Mortierellaceae</taxon>
        <taxon>Modicella</taxon>
    </lineage>
</organism>
<feature type="region of interest" description="Disordered" evidence="1">
    <location>
        <begin position="559"/>
        <end position="587"/>
    </location>
</feature>
<sequence>MSNLGRGADAMGRVISVSQMTIHNALRTLTKDTVSQARVAILNHPWFLLYDNINIVNRKYDQRLDNQDTFENGTTATKDFPEIAPSRNSNGPLTVQDLTFNDDFNCLHFRKVSRFHVINVLQRHFPTYERCLVYVPPLQPLEVEKTVSYPLPSMKIDQSSIEGNLQIIETVIRSTLKLDKEWFTDETKVIIAGDQLTIARVDSLQHLRQADLTIYDRLQWAVPVMQLFHLQMSLCSTIIRIHYGDESTPGSLAFNISMLCRKRVNIDSSDYHAANELLRHTFDAMVRRLWEVELKVDVLESYGKKLDNVKMQTFLPEKFEVIRNEYLTDSKELIKTFTVGGKCNYANVNAALFMRDMIIYLELSAAIKCGDVGRIEESLKMINVMYQAGGTKNYAKELMRLTYGIRHGWSTEWKKSILSSWLVNTKGKEDSWLPADLHQEHNNLSTKTIHAAKGSNMSWETLANSISTNIYTFKEVTSIIEDQYEVPFNSNYHAEVNALMDIQLIQCSLRDYNILGEGPLTEALDKLNIKPVKDLIIEDYLKIAGVRFRDLAQSIDDEYRGQDYNSEDDGVVDPSLFSPEKDKEPGESMELAYDCTTTPRTNYHPGYIKEPNASASGLDESVESFEDPFPNPFI</sequence>
<proteinExistence type="predicted"/>
<dbReference type="Proteomes" id="UP000749646">
    <property type="component" value="Unassembled WGS sequence"/>
</dbReference>
<feature type="domain" description="DUF6589" evidence="2">
    <location>
        <begin position="92"/>
        <end position="493"/>
    </location>
</feature>
<dbReference type="OrthoDB" id="2496395at2759"/>
<dbReference type="EMBL" id="JAAAHW010006435">
    <property type="protein sequence ID" value="KAF9960953.1"/>
    <property type="molecule type" value="Genomic_DNA"/>
</dbReference>
<evidence type="ECO:0000259" key="2">
    <source>
        <dbReference type="Pfam" id="PF20231"/>
    </source>
</evidence>
<protein>
    <recommendedName>
        <fullName evidence="2">DUF6589 domain-containing protein</fullName>
    </recommendedName>
</protein>